<feature type="binding site" evidence="6">
    <location>
        <position position="57"/>
    </location>
    <ligand>
        <name>ATP</name>
        <dbReference type="ChEBI" id="CHEBI:30616"/>
    </ligand>
</feature>
<dbReference type="EMBL" id="BFAA01000729">
    <property type="protein sequence ID" value="GCB73756.1"/>
    <property type="molecule type" value="Genomic_DNA"/>
</dbReference>
<dbReference type="InterPro" id="IPR011009">
    <property type="entry name" value="Kinase-like_dom_sf"/>
</dbReference>
<organism evidence="8 9">
    <name type="scientific">Scyliorhinus torazame</name>
    <name type="common">Cloudy catshark</name>
    <name type="synonym">Catulus torazame</name>
    <dbReference type="NCBI Taxonomy" id="75743"/>
    <lineage>
        <taxon>Eukaryota</taxon>
        <taxon>Metazoa</taxon>
        <taxon>Chordata</taxon>
        <taxon>Craniata</taxon>
        <taxon>Vertebrata</taxon>
        <taxon>Chondrichthyes</taxon>
        <taxon>Elasmobranchii</taxon>
        <taxon>Galeomorphii</taxon>
        <taxon>Galeoidea</taxon>
        <taxon>Carcharhiniformes</taxon>
        <taxon>Scyliorhinidae</taxon>
        <taxon>Scyliorhinus</taxon>
    </lineage>
</organism>
<proteinExistence type="inferred from homology"/>
<dbReference type="InterPro" id="IPR008271">
    <property type="entry name" value="Ser/Thr_kinase_AS"/>
</dbReference>
<dbReference type="SUPFAM" id="SSF56112">
    <property type="entry name" value="Protein kinase-like (PK-like)"/>
    <property type="match status" value="1"/>
</dbReference>
<dbReference type="PROSITE" id="PS00107">
    <property type="entry name" value="PROTEIN_KINASE_ATP"/>
    <property type="match status" value="1"/>
</dbReference>
<dbReference type="GO" id="GO:0005634">
    <property type="term" value="C:nucleus"/>
    <property type="evidence" value="ECO:0007669"/>
    <property type="project" value="TreeGrafter"/>
</dbReference>
<dbReference type="AlphaFoldDB" id="A0A401PKU8"/>
<evidence type="ECO:0000256" key="4">
    <source>
        <dbReference type="ARBA" id="ARBA00022840"/>
    </source>
</evidence>
<accession>A0A401PKU8</accession>
<protein>
    <recommendedName>
        <fullName evidence="7">Protein kinase domain-containing protein</fullName>
    </recommendedName>
</protein>
<dbReference type="InterPro" id="IPR000719">
    <property type="entry name" value="Prot_kinase_dom"/>
</dbReference>
<dbReference type="InterPro" id="IPR017441">
    <property type="entry name" value="Protein_kinase_ATP_BS"/>
</dbReference>
<name>A0A401PKU8_SCYTO</name>
<keyword evidence="9" id="KW-1185">Reference proteome</keyword>
<evidence type="ECO:0000256" key="1">
    <source>
        <dbReference type="ARBA" id="ARBA00022679"/>
    </source>
</evidence>
<gene>
    <name evidence="8" type="ORF">scyTo_0002837</name>
</gene>
<dbReference type="Pfam" id="PF00069">
    <property type="entry name" value="Pkinase"/>
    <property type="match status" value="2"/>
</dbReference>
<dbReference type="InterPro" id="IPR045864">
    <property type="entry name" value="aa-tRNA-synth_II/BPL/LPL"/>
</dbReference>
<dbReference type="GO" id="GO:0004672">
    <property type="term" value="F:protein kinase activity"/>
    <property type="evidence" value="ECO:0007669"/>
    <property type="project" value="InterPro"/>
</dbReference>
<evidence type="ECO:0000313" key="9">
    <source>
        <dbReference type="Proteomes" id="UP000288216"/>
    </source>
</evidence>
<keyword evidence="3" id="KW-0418">Kinase</keyword>
<dbReference type="GO" id="GO:0051246">
    <property type="term" value="P:regulation of protein metabolic process"/>
    <property type="evidence" value="ECO:0007669"/>
    <property type="project" value="UniProtKB-ARBA"/>
</dbReference>
<dbReference type="SUPFAM" id="SSF55681">
    <property type="entry name" value="Class II aaRS and biotin synthetases"/>
    <property type="match status" value="1"/>
</dbReference>
<dbReference type="GO" id="GO:0005524">
    <property type="term" value="F:ATP binding"/>
    <property type="evidence" value="ECO:0007669"/>
    <property type="project" value="UniProtKB-UniRule"/>
</dbReference>
<dbReference type="Gene3D" id="3.30.930.10">
    <property type="entry name" value="Bira Bifunctional Protein, Domain 2"/>
    <property type="match status" value="1"/>
</dbReference>
<evidence type="ECO:0000256" key="2">
    <source>
        <dbReference type="ARBA" id="ARBA00022741"/>
    </source>
</evidence>
<dbReference type="PROSITE" id="PS50011">
    <property type="entry name" value="PROTEIN_KINASE_DOM"/>
    <property type="match status" value="1"/>
</dbReference>
<dbReference type="OrthoDB" id="341578at2759"/>
<dbReference type="InterPro" id="IPR050339">
    <property type="entry name" value="CC_SR_Kinase"/>
</dbReference>
<reference evidence="8 9" key="1">
    <citation type="journal article" date="2018" name="Nat. Ecol. Evol.">
        <title>Shark genomes provide insights into elasmobranch evolution and the origin of vertebrates.</title>
        <authorList>
            <person name="Hara Y"/>
            <person name="Yamaguchi K"/>
            <person name="Onimaru K"/>
            <person name="Kadota M"/>
            <person name="Koyanagi M"/>
            <person name="Keeley SD"/>
            <person name="Tatsumi K"/>
            <person name="Tanaka K"/>
            <person name="Motone F"/>
            <person name="Kageyama Y"/>
            <person name="Nozu R"/>
            <person name="Adachi N"/>
            <person name="Nishimura O"/>
            <person name="Nakagawa R"/>
            <person name="Tanegashima C"/>
            <person name="Kiyatake I"/>
            <person name="Matsumoto R"/>
            <person name="Murakumo K"/>
            <person name="Nishida K"/>
            <person name="Terakita A"/>
            <person name="Kuratani S"/>
            <person name="Sato K"/>
            <person name="Hyodo S Kuraku.S."/>
        </authorList>
    </citation>
    <scope>NUCLEOTIDE SEQUENCE [LARGE SCALE GENOMIC DNA]</scope>
</reference>
<sequence length="880" mass="100875">MSSSGVHMMWRTEIILDKVRKVLQQKGYTDIECIGQGGFSIVYKVFRSLEEKAYAVKCIHLAHSKKCAESTFLTEVKILSKLNHRNVVHYHHAWIEELEHPVNVEWMEQSHSDPCDSSYDPIVAAAPPLCENSVEWTDSNPIECQDADSIADNQLSVPPATKLKLPAGVVEELKMGSTEAERLSEVQETVNFLKHSDEEHLKKLRFLFIKMDFCKMTLEKWIENHCHTCSNCKCSLKIIKEMLQGLRYIHNQDIIHRDLKPGNIFIDQDGSVKIGDFGLSRFCISQVCTENKAFTCKNKMDDQVELSDGADIMKLTANIGTYGYQAPEVRTSHHKTTYDSKADMYSFGMVILDMLFQCTVQERQKWRDRIRQCNAPRYINELYVDKKKAFLLQPEFMSLLQTCRDLLQDDPRQRPSAEEILHSKDMGLLPEERRRLEEILNQTLSSPDKDTHRETIKLIFERLVGKVTEDQESAHYRAPREIMDLAFTISSSRLWQKVEKEFRRIFQKHGAFPVDVPEIIPFSVGTSCRCDITTMLSSDGYIYEMTLDHKVPFVRFVHKNKISEMKRYCMKKRFLPNGLPYQIHCAFDIVDLERDSIFSVAELIQIVSEIVNRYPSAGKQYRNLIISHTLLEETLFANGSPECGSQDHCTKSCFGGLSFNAISQHLERFLQLNPHFAGSITPCWESLTMLQRLFADSAFIVKVGSLRGTEEINLKHYEGLLFALYNATGSQFLASGGQYTKLLRSFDDSFGELPELSVAGLNVDLQKIIEADAKTKKPKRMLDKICIHCSPDTSAEVCFMLARKFWEVGIHVRLMTRLNEETVAAESLEKGRIFVLQPESETALKVLLYDRGNVSTINSIEKFLQCVKSFANTIVTRLQF</sequence>
<dbReference type="GO" id="GO:0005737">
    <property type="term" value="C:cytoplasm"/>
    <property type="evidence" value="ECO:0007669"/>
    <property type="project" value="TreeGrafter"/>
</dbReference>
<dbReference type="Gene3D" id="1.10.510.10">
    <property type="entry name" value="Transferase(Phosphotransferase) domain 1"/>
    <property type="match status" value="1"/>
</dbReference>
<comment type="caution">
    <text evidence="8">The sequence shown here is derived from an EMBL/GenBank/DDBJ whole genome shotgun (WGS) entry which is preliminary data.</text>
</comment>
<evidence type="ECO:0000256" key="3">
    <source>
        <dbReference type="ARBA" id="ARBA00022777"/>
    </source>
</evidence>
<dbReference type="GO" id="GO:0033554">
    <property type="term" value="P:cellular response to stress"/>
    <property type="evidence" value="ECO:0007669"/>
    <property type="project" value="UniProtKB-ARBA"/>
</dbReference>
<dbReference type="PROSITE" id="PS00108">
    <property type="entry name" value="PROTEIN_KINASE_ST"/>
    <property type="match status" value="1"/>
</dbReference>
<dbReference type="PANTHER" id="PTHR11042">
    <property type="entry name" value="EUKARYOTIC TRANSLATION INITIATION FACTOR 2-ALPHA KINASE EIF2-ALPHA KINASE -RELATED"/>
    <property type="match status" value="1"/>
</dbReference>
<dbReference type="Gene3D" id="3.30.200.20">
    <property type="entry name" value="Phosphorylase Kinase, domain 1"/>
    <property type="match status" value="1"/>
</dbReference>
<dbReference type="STRING" id="75743.A0A401PKU8"/>
<comment type="similarity">
    <text evidence="5">Belongs to the protein kinase superfamily. Ser/Thr protein kinase family. GCN2 subfamily.</text>
</comment>
<evidence type="ECO:0000313" key="8">
    <source>
        <dbReference type="EMBL" id="GCB73756.1"/>
    </source>
</evidence>
<dbReference type="Proteomes" id="UP000288216">
    <property type="component" value="Unassembled WGS sequence"/>
</dbReference>
<dbReference type="SMART" id="SM00220">
    <property type="entry name" value="S_TKc"/>
    <property type="match status" value="1"/>
</dbReference>
<dbReference type="OMA" id="DIECIGQ"/>
<evidence type="ECO:0000256" key="6">
    <source>
        <dbReference type="PROSITE-ProRule" id="PRU10141"/>
    </source>
</evidence>
<evidence type="ECO:0000256" key="5">
    <source>
        <dbReference type="ARBA" id="ARBA00037982"/>
    </source>
</evidence>
<evidence type="ECO:0000259" key="7">
    <source>
        <dbReference type="PROSITE" id="PS50011"/>
    </source>
</evidence>
<dbReference type="GO" id="GO:0010468">
    <property type="term" value="P:regulation of gene expression"/>
    <property type="evidence" value="ECO:0007669"/>
    <property type="project" value="UniProtKB-ARBA"/>
</dbReference>
<feature type="domain" description="Protein kinase" evidence="7">
    <location>
        <begin position="28"/>
        <end position="429"/>
    </location>
</feature>
<keyword evidence="4 6" id="KW-0067">ATP-binding</keyword>
<keyword evidence="1" id="KW-0808">Transferase</keyword>
<keyword evidence="2 6" id="KW-0547">Nucleotide-binding</keyword>